<protein>
    <submittedName>
        <fullName evidence="1">Uncharacterized protein</fullName>
    </submittedName>
</protein>
<dbReference type="RefSeq" id="WP_052881351.1">
    <property type="nucleotide sequence ID" value="NZ_CP010904.1"/>
</dbReference>
<name>A0A0G3EEY3_9BACT</name>
<dbReference type="AlphaFoldDB" id="A0A0G3EEY3"/>
<reference evidence="1 2" key="2">
    <citation type="journal article" date="2016" name="ISME J.">
        <title>Characterization of the first cultured representative of Verrucomicrobia subdivision 5 indicates the proposal of a novel phylum.</title>
        <authorList>
            <person name="Spring S."/>
            <person name="Bunk B."/>
            <person name="Sproer C."/>
            <person name="Schumann P."/>
            <person name="Rohde M."/>
            <person name="Tindall B.J."/>
            <person name="Klenk H.P."/>
        </authorList>
    </citation>
    <scope>NUCLEOTIDE SEQUENCE [LARGE SCALE GENOMIC DNA]</scope>
    <source>
        <strain evidence="1 2">L21-Fru-AB</strain>
    </source>
</reference>
<evidence type="ECO:0000313" key="2">
    <source>
        <dbReference type="Proteomes" id="UP000035268"/>
    </source>
</evidence>
<organism evidence="1 2">
    <name type="scientific">Kiritimatiella glycovorans</name>
    <dbReference type="NCBI Taxonomy" id="1307763"/>
    <lineage>
        <taxon>Bacteria</taxon>
        <taxon>Pseudomonadati</taxon>
        <taxon>Kiritimatiellota</taxon>
        <taxon>Kiritimatiellia</taxon>
        <taxon>Kiritimatiellales</taxon>
        <taxon>Kiritimatiellaceae</taxon>
        <taxon>Kiritimatiella</taxon>
    </lineage>
</organism>
<dbReference type="KEGG" id="vbl:L21SP4_00708"/>
<dbReference type="STRING" id="1307763.L21SP4_00708"/>
<dbReference type="Proteomes" id="UP000035268">
    <property type="component" value="Chromosome"/>
</dbReference>
<proteinExistence type="predicted"/>
<reference evidence="2" key="1">
    <citation type="submission" date="2015-02" db="EMBL/GenBank/DDBJ databases">
        <title>Description and complete genome sequence of the first cultured representative of the subdivision 5 of the Verrucomicrobia phylum.</title>
        <authorList>
            <person name="Spring S."/>
            <person name="Bunk B."/>
            <person name="Sproer C."/>
            <person name="Klenk H.-P."/>
        </authorList>
    </citation>
    <scope>NUCLEOTIDE SEQUENCE [LARGE SCALE GENOMIC DNA]</scope>
    <source>
        <strain evidence="2">L21-Fru-AB</strain>
    </source>
</reference>
<dbReference type="EMBL" id="CP010904">
    <property type="protein sequence ID" value="AKJ63977.1"/>
    <property type="molecule type" value="Genomic_DNA"/>
</dbReference>
<gene>
    <name evidence="1" type="ORF">L21SP4_00708</name>
</gene>
<accession>A0A0G3EEY3</accession>
<dbReference type="PATRIC" id="fig|1609981.3.peg.739"/>
<sequence length="121" mass="12825">MSFINPCHRGLAYGDGHIQGDGQLGQVVRVVGDDLFAVNTDPELRSFGILIKDYAGGEMPGIYCGGGIYETDVFEGTINPGDNLKVSATGKLEGGNIANRQLVIAQAISVRSGVLKFRLLV</sequence>
<evidence type="ECO:0000313" key="1">
    <source>
        <dbReference type="EMBL" id="AKJ63977.1"/>
    </source>
</evidence>
<keyword evidence="2" id="KW-1185">Reference proteome</keyword>
<dbReference type="OrthoDB" id="5456713at2"/>